<feature type="transmembrane region" description="Helical" evidence="5">
    <location>
        <begin position="9"/>
        <end position="29"/>
    </location>
</feature>
<feature type="transmembrane region" description="Helical" evidence="5">
    <location>
        <begin position="204"/>
        <end position="223"/>
    </location>
</feature>
<organism evidence="6 7">
    <name type="scientific">Desulfitobacterium dichloroeliminans (strain LMG P-21439 / DCA1)</name>
    <dbReference type="NCBI Taxonomy" id="871963"/>
    <lineage>
        <taxon>Bacteria</taxon>
        <taxon>Bacillati</taxon>
        <taxon>Bacillota</taxon>
        <taxon>Clostridia</taxon>
        <taxon>Eubacteriales</taxon>
        <taxon>Desulfitobacteriaceae</taxon>
        <taxon>Desulfitobacterium</taxon>
    </lineage>
</organism>
<feature type="transmembrane region" description="Helical" evidence="5">
    <location>
        <begin position="374"/>
        <end position="392"/>
    </location>
</feature>
<dbReference type="eggNOG" id="COG0531">
    <property type="taxonomic scope" value="Bacteria"/>
</dbReference>
<dbReference type="Gene3D" id="1.20.1740.10">
    <property type="entry name" value="Amino acid/polyamine transporter I"/>
    <property type="match status" value="1"/>
</dbReference>
<feature type="transmembrane region" description="Helical" evidence="5">
    <location>
        <begin position="44"/>
        <end position="67"/>
    </location>
</feature>
<gene>
    <name evidence="6" type="ordered locus">Desdi_1683</name>
</gene>
<dbReference type="InterPro" id="IPR050598">
    <property type="entry name" value="AminoAcid_Transporter"/>
</dbReference>
<feature type="transmembrane region" description="Helical" evidence="5">
    <location>
        <begin position="119"/>
        <end position="143"/>
    </location>
</feature>
<feature type="transmembrane region" description="Helical" evidence="5">
    <location>
        <begin position="163"/>
        <end position="184"/>
    </location>
</feature>
<feature type="transmembrane region" description="Helical" evidence="5">
    <location>
        <begin position="429"/>
        <end position="447"/>
    </location>
</feature>
<reference evidence="7" key="1">
    <citation type="submission" date="2012-02" db="EMBL/GenBank/DDBJ databases">
        <title>Complete sequence of Desulfitobacterium dichloroeliminans LMG P-21439.</title>
        <authorList>
            <person name="Lucas S."/>
            <person name="Han J."/>
            <person name="Lapidus A."/>
            <person name="Cheng J.-F."/>
            <person name="Goodwin L."/>
            <person name="Pitluck S."/>
            <person name="Peters L."/>
            <person name="Ovchinnikova G."/>
            <person name="Teshima H."/>
            <person name="Detter J.C."/>
            <person name="Han C."/>
            <person name="Tapia R."/>
            <person name="Land M."/>
            <person name="Hauser L."/>
            <person name="Kyrpides N."/>
            <person name="Ivanova N."/>
            <person name="Pagani I."/>
            <person name="Kruse T."/>
            <person name="de Vos W.M."/>
            <person name="Boon N."/>
            <person name="Smidt H."/>
            <person name="Woyke T."/>
        </authorList>
    </citation>
    <scope>NUCLEOTIDE SEQUENCE [LARGE SCALE GENOMIC DNA]</scope>
    <source>
        <strain evidence="7">LMG P-21439 / DCA1</strain>
    </source>
</reference>
<evidence type="ECO:0000313" key="7">
    <source>
        <dbReference type="Proteomes" id="UP000010797"/>
    </source>
</evidence>
<accession>L0F7K8</accession>
<sequence>MENELQKKYGLFMAIAMVIGIVIGSGVFFKAEKILVATGGNLPLGILAWIIGGIIMIICAYVFATMATRYEKVNGVVDYAEAAMGSKYAFYVGWFMTTIYYPAITSVLAWVSARYTCVLLGWDIVGAEAMALAGFYLIGSYALNALSPKLAGKFQVTTTIIKLIPLILMAVLGTIAGLSNGVLIKNFTSGVIADVTTANPMFTAVVATAFAYEGWIIATSINAELKDAKKNLPRALTFGTLFVALIYILYYTGLAGAVENSVIMQGGETGAKIAFATVFSSLGGSVLFVFVVISCLGTLNGLMIGCTRGFYSLAARGLGPQPNVYKNIDANTNMPSNSAILGLLFSGAWLLYFFGANLVPVPWFGPFSFDSSELPIVTLYAMYIPIFIMMMVKEKTLSSFKRFVMPVLAICACIFMVIAAFYAHGFVTVLYYLGLFAFIMFVGAFFSSTKRA</sequence>
<dbReference type="Proteomes" id="UP000010797">
    <property type="component" value="Chromosome"/>
</dbReference>
<dbReference type="InterPro" id="IPR002293">
    <property type="entry name" value="AA/rel_permease1"/>
</dbReference>
<keyword evidence="2 5" id="KW-0812">Transmembrane</keyword>
<dbReference type="GO" id="GO:0016020">
    <property type="term" value="C:membrane"/>
    <property type="evidence" value="ECO:0007669"/>
    <property type="project" value="UniProtKB-SubCell"/>
</dbReference>
<dbReference type="PIRSF" id="PIRSF006060">
    <property type="entry name" value="AA_transporter"/>
    <property type="match status" value="1"/>
</dbReference>
<dbReference type="GO" id="GO:0015179">
    <property type="term" value="F:L-amino acid transmembrane transporter activity"/>
    <property type="evidence" value="ECO:0007669"/>
    <property type="project" value="TreeGrafter"/>
</dbReference>
<keyword evidence="4 5" id="KW-0472">Membrane</keyword>
<protein>
    <submittedName>
        <fullName evidence="6">Amino acid transporter</fullName>
    </submittedName>
</protein>
<evidence type="ECO:0000256" key="3">
    <source>
        <dbReference type="ARBA" id="ARBA00022989"/>
    </source>
</evidence>
<feature type="transmembrane region" description="Helical" evidence="5">
    <location>
        <begin position="336"/>
        <end position="354"/>
    </location>
</feature>
<feature type="transmembrane region" description="Helical" evidence="5">
    <location>
        <begin position="88"/>
        <end position="113"/>
    </location>
</feature>
<keyword evidence="3 5" id="KW-1133">Transmembrane helix</keyword>
<evidence type="ECO:0000256" key="4">
    <source>
        <dbReference type="ARBA" id="ARBA00023136"/>
    </source>
</evidence>
<dbReference type="EMBL" id="CP003344">
    <property type="protein sequence ID" value="AGA69172.1"/>
    <property type="molecule type" value="Genomic_DNA"/>
</dbReference>
<evidence type="ECO:0000256" key="5">
    <source>
        <dbReference type="SAM" id="Phobius"/>
    </source>
</evidence>
<name>L0F7K8_DESDL</name>
<comment type="subcellular location">
    <subcellularLocation>
        <location evidence="1">Membrane</location>
        <topology evidence="1">Multi-pass membrane protein</topology>
    </subcellularLocation>
</comment>
<dbReference type="Pfam" id="PF13520">
    <property type="entry name" value="AA_permease_2"/>
    <property type="match status" value="1"/>
</dbReference>
<dbReference type="RefSeq" id="WP_015262162.1">
    <property type="nucleotide sequence ID" value="NC_019903.1"/>
</dbReference>
<dbReference type="KEGG" id="ddl:Desdi_1683"/>
<evidence type="ECO:0000313" key="6">
    <source>
        <dbReference type="EMBL" id="AGA69172.1"/>
    </source>
</evidence>
<feature type="transmembrane region" description="Helical" evidence="5">
    <location>
        <begin position="273"/>
        <end position="299"/>
    </location>
</feature>
<dbReference type="OrthoDB" id="3181223at2"/>
<dbReference type="PANTHER" id="PTHR11785">
    <property type="entry name" value="AMINO ACID TRANSPORTER"/>
    <property type="match status" value="1"/>
</dbReference>
<dbReference type="AlphaFoldDB" id="L0F7K8"/>
<dbReference type="HOGENOM" id="CLU_007946_3_4_9"/>
<proteinExistence type="predicted"/>
<dbReference type="STRING" id="871963.Desdi_1683"/>
<dbReference type="PANTHER" id="PTHR11785:SF512">
    <property type="entry name" value="SOBREMESA, ISOFORM B"/>
    <property type="match status" value="1"/>
</dbReference>
<evidence type="ECO:0000256" key="1">
    <source>
        <dbReference type="ARBA" id="ARBA00004141"/>
    </source>
</evidence>
<feature type="transmembrane region" description="Helical" evidence="5">
    <location>
        <begin position="235"/>
        <end position="253"/>
    </location>
</feature>
<feature type="transmembrane region" description="Helical" evidence="5">
    <location>
        <begin position="404"/>
        <end position="423"/>
    </location>
</feature>
<keyword evidence="7" id="KW-1185">Reference proteome</keyword>
<evidence type="ECO:0000256" key="2">
    <source>
        <dbReference type="ARBA" id="ARBA00022692"/>
    </source>
</evidence>